<evidence type="ECO:0000313" key="3">
    <source>
        <dbReference type="Proteomes" id="UP000622604"/>
    </source>
</evidence>
<gene>
    <name evidence="2" type="primary">nagK</name>
    <name evidence="2" type="ORF">GCM10011274_32900</name>
</gene>
<dbReference type="Pfam" id="PF01869">
    <property type="entry name" value="BcrAD_BadFG"/>
    <property type="match status" value="1"/>
</dbReference>
<dbReference type="PANTHER" id="PTHR43190">
    <property type="entry name" value="N-ACETYL-D-GLUCOSAMINE KINASE"/>
    <property type="match status" value="1"/>
</dbReference>
<dbReference type="Proteomes" id="UP000622604">
    <property type="component" value="Unassembled WGS sequence"/>
</dbReference>
<dbReference type="RefSeq" id="WP_007990927.1">
    <property type="nucleotide sequence ID" value="NZ_BMZC01000009.1"/>
</dbReference>
<dbReference type="EMBL" id="BMZC01000009">
    <property type="protein sequence ID" value="GGZ71888.1"/>
    <property type="molecule type" value="Genomic_DNA"/>
</dbReference>
<dbReference type="PANTHER" id="PTHR43190:SF3">
    <property type="entry name" value="N-ACETYL-D-GLUCOSAMINE KINASE"/>
    <property type="match status" value="1"/>
</dbReference>
<evidence type="ECO:0000259" key="1">
    <source>
        <dbReference type="Pfam" id="PF01869"/>
    </source>
</evidence>
<sequence>MAEYYYLGIDAGGTQCKASLYSHDQQLLGTGISGPSNPVNGLEIAQNAIVKAAESALKTASLTHVGLNQLCVGAGVAGLHLPSLQHAMEQWRHPFHSFYCTTDLHAAVTGMHQGQDGGVIILGTGFSALGKVKNELHAIGGYGFPINAEGSGAWLGLQAVKSVLLAHDGIGPHTSMLAAMTEHEDVLTLASRLNHASSTEFATFAPLVFAHAEQRDLLAKAIIEQATEFLQRVILRLNDLGVEEIVLVGSVAQRLQSRLKKSIRECIVPGKASAEYGAMLLAKQHKPNG</sequence>
<organism evidence="2 3">
    <name type="scientific">Paraglaciecola chathamensis</name>
    <dbReference type="NCBI Taxonomy" id="368405"/>
    <lineage>
        <taxon>Bacteria</taxon>
        <taxon>Pseudomonadati</taxon>
        <taxon>Pseudomonadota</taxon>
        <taxon>Gammaproteobacteria</taxon>
        <taxon>Alteromonadales</taxon>
        <taxon>Alteromonadaceae</taxon>
        <taxon>Paraglaciecola</taxon>
    </lineage>
</organism>
<reference evidence="2" key="2">
    <citation type="submission" date="2020-09" db="EMBL/GenBank/DDBJ databases">
        <authorList>
            <person name="Sun Q."/>
            <person name="Kim S."/>
        </authorList>
    </citation>
    <scope>NUCLEOTIDE SEQUENCE</scope>
    <source>
        <strain evidence="2">KCTC 32337</strain>
    </source>
</reference>
<dbReference type="InterPro" id="IPR002731">
    <property type="entry name" value="ATPase_BadF"/>
</dbReference>
<evidence type="ECO:0000313" key="2">
    <source>
        <dbReference type="EMBL" id="GGZ71888.1"/>
    </source>
</evidence>
<protein>
    <submittedName>
        <fullName evidence="2">ATPase</fullName>
    </submittedName>
</protein>
<dbReference type="SUPFAM" id="SSF53067">
    <property type="entry name" value="Actin-like ATPase domain"/>
    <property type="match status" value="2"/>
</dbReference>
<dbReference type="InterPro" id="IPR043129">
    <property type="entry name" value="ATPase_NBD"/>
</dbReference>
<dbReference type="Gene3D" id="3.30.420.40">
    <property type="match status" value="2"/>
</dbReference>
<reference evidence="2" key="1">
    <citation type="journal article" date="2014" name="Int. J. Syst. Evol. Microbiol.">
        <title>Complete genome sequence of Corynebacterium casei LMG S-19264T (=DSM 44701T), isolated from a smear-ripened cheese.</title>
        <authorList>
            <consortium name="US DOE Joint Genome Institute (JGI-PGF)"/>
            <person name="Walter F."/>
            <person name="Albersmeier A."/>
            <person name="Kalinowski J."/>
            <person name="Ruckert C."/>
        </authorList>
    </citation>
    <scope>NUCLEOTIDE SEQUENCE</scope>
    <source>
        <strain evidence="2">KCTC 32337</strain>
    </source>
</reference>
<dbReference type="CDD" id="cd24082">
    <property type="entry name" value="ASKHA_NBD_GspK-like"/>
    <property type="match status" value="1"/>
</dbReference>
<comment type="caution">
    <text evidence="2">The sequence shown here is derived from an EMBL/GenBank/DDBJ whole genome shotgun (WGS) entry which is preliminary data.</text>
</comment>
<feature type="domain" description="ATPase BadF/BadG/BcrA/BcrD type" evidence="1">
    <location>
        <begin position="7"/>
        <end position="282"/>
    </location>
</feature>
<dbReference type="AlphaFoldDB" id="A0A8H9IIE6"/>
<dbReference type="InterPro" id="IPR052519">
    <property type="entry name" value="Euk-type_GlcNAc_Kinase"/>
</dbReference>
<proteinExistence type="predicted"/>
<name>A0A8H9IIE6_9ALTE</name>
<accession>A0A8H9IIE6</accession>